<dbReference type="GO" id="GO:0022008">
    <property type="term" value="P:neurogenesis"/>
    <property type="evidence" value="ECO:0007669"/>
    <property type="project" value="TreeGrafter"/>
</dbReference>
<comment type="caution">
    <text evidence="2">The sequence shown here is derived from an EMBL/GenBank/DDBJ whole genome shotgun (WGS) entry which is preliminary data.</text>
</comment>
<accession>A0A643C0K7</accession>
<dbReference type="PANTHER" id="PTHR15751">
    <property type="entry name" value="TRAFFICKING KINESIN-BINDING PROTEIN"/>
    <property type="match status" value="1"/>
</dbReference>
<dbReference type="InterPro" id="IPR051946">
    <property type="entry name" value="Intracell_Traff-Reg"/>
</dbReference>
<dbReference type="EMBL" id="SGJD01003229">
    <property type="protein sequence ID" value="KAB0393325.1"/>
    <property type="molecule type" value="Genomic_DNA"/>
</dbReference>
<gene>
    <name evidence="2" type="ORF">E2I00_006541</name>
</gene>
<dbReference type="GO" id="GO:0098957">
    <property type="term" value="P:anterograde axonal transport of mitochondrion"/>
    <property type="evidence" value="ECO:0007669"/>
    <property type="project" value="TreeGrafter"/>
</dbReference>
<dbReference type="Proteomes" id="UP000437017">
    <property type="component" value="Unassembled WGS sequence"/>
</dbReference>
<dbReference type="GO" id="GO:0030425">
    <property type="term" value="C:dendrite"/>
    <property type="evidence" value="ECO:0007669"/>
    <property type="project" value="TreeGrafter"/>
</dbReference>
<sequence>MQCVLSEASRPPRFGGREGGDCGGEVGWTSSYSASALSSLFPAVCTWYSSATLHHWQQLAQPHLGGILDPRPGVVTKGFRTLDVDLDEVYCLNDFEEDDTEFGTYLPMKRKVKQQKKEADLDL</sequence>
<dbReference type="OrthoDB" id="10067624at2759"/>
<dbReference type="GO" id="GO:0050811">
    <property type="term" value="F:GABA receptor binding"/>
    <property type="evidence" value="ECO:0007669"/>
    <property type="project" value="TreeGrafter"/>
</dbReference>
<protein>
    <submittedName>
        <fullName evidence="2">Uncharacterized protein</fullName>
    </submittedName>
</protein>
<evidence type="ECO:0000313" key="2">
    <source>
        <dbReference type="EMBL" id="KAB0393325.1"/>
    </source>
</evidence>
<organism evidence="2 3">
    <name type="scientific">Balaenoptera physalus</name>
    <name type="common">Fin whale</name>
    <name type="synonym">Balaena physalus</name>
    <dbReference type="NCBI Taxonomy" id="9770"/>
    <lineage>
        <taxon>Eukaryota</taxon>
        <taxon>Metazoa</taxon>
        <taxon>Chordata</taxon>
        <taxon>Craniata</taxon>
        <taxon>Vertebrata</taxon>
        <taxon>Euteleostomi</taxon>
        <taxon>Mammalia</taxon>
        <taxon>Eutheria</taxon>
        <taxon>Laurasiatheria</taxon>
        <taxon>Artiodactyla</taxon>
        <taxon>Whippomorpha</taxon>
        <taxon>Cetacea</taxon>
        <taxon>Mysticeti</taxon>
        <taxon>Balaenopteridae</taxon>
        <taxon>Balaenoptera</taxon>
    </lineage>
</organism>
<dbReference type="GO" id="GO:0006605">
    <property type="term" value="P:protein targeting"/>
    <property type="evidence" value="ECO:0007669"/>
    <property type="project" value="TreeGrafter"/>
</dbReference>
<dbReference type="GO" id="GO:0031410">
    <property type="term" value="C:cytoplasmic vesicle"/>
    <property type="evidence" value="ECO:0007669"/>
    <property type="project" value="TreeGrafter"/>
</dbReference>
<evidence type="ECO:0000313" key="3">
    <source>
        <dbReference type="Proteomes" id="UP000437017"/>
    </source>
</evidence>
<dbReference type="GO" id="GO:0017022">
    <property type="term" value="F:myosin binding"/>
    <property type="evidence" value="ECO:0007669"/>
    <property type="project" value="TreeGrafter"/>
</dbReference>
<proteinExistence type="predicted"/>
<dbReference type="GO" id="GO:1904115">
    <property type="term" value="C:axon cytoplasm"/>
    <property type="evidence" value="ECO:0007669"/>
    <property type="project" value="GOC"/>
</dbReference>
<dbReference type="GO" id="GO:0005739">
    <property type="term" value="C:mitochondrion"/>
    <property type="evidence" value="ECO:0007669"/>
    <property type="project" value="TreeGrafter"/>
</dbReference>
<keyword evidence="3" id="KW-1185">Reference proteome</keyword>
<name>A0A643C0K7_BALPH</name>
<evidence type="ECO:0000256" key="1">
    <source>
        <dbReference type="SAM" id="MobiDB-lite"/>
    </source>
</evidence>
<feature type="region of interest" description="Disordered" evidence="1">
    <location>
        <begin position="1"/>
        <end position="20"/>
    </location>
</feature>
<dbReference type="PANTHER" id="PTHR15751:SF11">
    <property type="entry name" value="TRAFFICKING KINESIN-BINDING PROTEIN 1"/>
    <property type="match status" value="1"/>
</dbReference>
<dbReference type="GO" id="GO:0008333">
    <property type="term" value="P:endosome to lysosome transport"/>
    <property type="evidence" value="ECO:0007669"/>
    <property type="project" value="TreeGrafter"/>
</dbReference>
<dbReference type="AlphaFoldDB" id="A0A643C0K7"/>
<dbReference type="GO" id="GO:0047496">
    <property type="term" value="P:vesicle transport along microtubule"/>
    <property type="evidence" value="ECO:0007669"/>
    <property type="project" value="TreeGrafter"/>
</dbReference>
<dbReference type="GO" id="GO:0048311">
    <property type="term" value="P:mitochondrion distribution"/>
    <property type="evidence" value="ECO:0007669"/>
    <property type="project" value="TreeGrafter"/>
</dbReference>
<reference evidence="2 3" key="1">
    <citation type="journal article" date="2019" name="PLoS ONE">
        <title>Genomic analyses reveal an absence of contemporary introgressive admixture between fin whales and blue whales, despite known hybrids.</title>
        <authorList>
            <person name="Westbury M.V."/>
            <person name="Petersen B."/>
            <person name="Lorenzen E.D."/>
        </authorList>
    </citation>
    <scope>NUCLEOTIDE SEQUENCE [LARGE SCALE GENOMIC DNA]</scope>
    <source>
        <strain evidence="2">FinWhale-01</strain>
    </source>
</reference>